<comment type="caution">
    <text evidence="1">The sequence shown here is derived from an EMBL/GenBank/DDBJ whole genome shotgun (WGS) entry which is preliminary data.</text>
</comment>
<reference evidence="1 2" key="1">
    <citation type="journal article" date="2015" name="Geomicrobiol. J.">
        <title>Caldisalinibacter kiritimatiensis gen. nov., sp. nov., a moderately thermohalophilic thiosulfate-reducing bacterium from a hypersaline microbial mat.</title>
        <authorList>
            <person name="Ben Hania W."/>
            <person name="Joseph M."/>
            <person name="Fiebig A."/>
            <person name="Bunk B."/>
            <person name="Klenk H.-P."/>
            <person name="Fardeau M.-L."/>
            <person name="Spring S."/>
        </authorList>
    </citation>
    <scope>NUCLEOTIDE SEQUENCE [LARGE SCALE GENOMIC DNA]</scope>
    <source>
        <strain evidence="1 2">L21-TH-D2</strain>
    </source>
</reference>
<dbReference type="STRING" id="1304284.L21TH_2630"/>
<accession>R1AQH0</accession>
<dbReference type="Proteomes" id="UP000013378">
    <property type="component" value="Unassembled WGS sequence"/>
</dbReference>
<evidence type="ECO:0000313" key="1">
    <source>
        <dbReference type="EMBL" id="EOC99372.1"/>
    </source>
</evidence>
<gene>
    <name evidence="1" type="ORF">L21TH_2630</name>
</gene>
<proteinExistence type="predicted"/>
<keyword evidence="2" id="KW-1185">Reference proteome</keyword>
<sequence>MLLYGERTEYRLISGYFPNHKYPVRKVRRNYIFIKGSLAPL</sequence>
<evidence type="ECO:0000313" key="2">
    <source>
        <dbReference type="Proteomes" id="UP000013378"/>
    </source>
</evidence>
<protein>
    <submittedName>
        <fullName evidence="1">Uncharacterized protein</fullName>
    </submittedName>
</protein>
<dbReference type="EMBL" id="ARZA01000277">
    <property type="protein sequence ID" value="EOC99372.1"/>
    <property type="molecule type" value="Genomic_DNA"/>
</dbReference>
<dbReference type="AlphaFoldDB" id="R1AQH0"/>
<name>R1AQH0_9FIRM</name>
<organism evidence="1 2">
    <name type="scientific">Caldisalinibacter kiritimatiensis</name>
    <dbReference type="NCBI Taxonomy" id="1304284"/>
    <lineage>
        <taxon>Bacteria</taxon>
        <taxon>Bacillati</taxon>
        <taxon>Bacillota</taxon>
        <taxon>Tissierellia</taxon>
        <taxon>Tissierellales</taxon>
        <taxon>Thermohalobacteraceae</taxon>
        <taxon>Caldisalinibacter</taxon>
    </lineage>
</organism>